<dbReference type="EMBL" id="JACTNZ010000002">
    <property type="protein sequence ID" value="KAG5561079.1"/>
    <property type="molecule type" value="Genomic_DNA"/>
</dbReference>
<comment type="cofactor">
    <cofactor evidence="8">
        <name>heme b</name>
        <dbReference type="ChEBI" id="CHEBI:60344"/>
    </cofactor>
    <text evidence="8">Binds 2 heme b groups non-covalently.</text>
</comment>
<keyword evidence="9" id="KW-0408">Iron</keyword>
<keyword evidence="3 10" id="KW-0812">Transmembrane</keyword>
<keyword evidence="15" id="KW-1185">Reference proteome</keyword>
<dbReference type="Pfam" id="PF04526">
    <property type="entry name" value="DUF568"/>
    <property type="match status" value="1"/>
</dbReference>
<feature type="domain" description="DOMON" evidence="12">
    <location>
        <begin position="52"/>
        <end position="166"/>
    </location>
</feature>
<dbReference type="InterPro" id="IPR006593">
    <property type="entry name" value="Cyt_b561/ferric_Rdtase_TM"/>
</dbReference>
<feature type="binding site" description="axial binding residue" evidence="9">
    <location>
        <position position="212"/>
    </location>
    <ligand>
        <name>heme b</name>
        <dbReference type="ChEBI" id="CHEBI:60344"/>
        <label>1</label>
    </ligand>
    <ligandPart>
        <name>Fe</name>
        <dbReference type="ChEBI" id="CHEBI:18248"/>
    </ligandPart>
</feature>
<dbReference type="CDD" id="cd09629">
    <property type="entry name" value="DOMON_CIL1_like"/>
    <property type="match status" value="1"/>
</dbReference>
<evidence type="ECO:0000256" key="9">
    <source>
        <dbReference type="PIRSR" id="PIRSR037471-1"/>
    </source>
</evidence>
<accession>A0AAV6L8W5</accession>
<evidence type="ECO:0000256" key="4">
    <source>
        <dbReference type="ARBA" id="ARBA00022729"/>
    </source>
</evidence>
<feature type="transmembrane region" description="Helical" evidence="10">
    <location>
        <begin position="213"/>
        <end position="234"/>
    </location>
</feature>
<evidence type="ECO:0000256" key="11">
    <source>
        <dbReference type="SAM" id="SignalP"/>
    </source>
</evidence>
<dbReference type="PANTHER" id="PTHR23130:SF167">
    <property type="entry name" value="CYTOCHROME B561 AND DOMON DOMAIN-CONTAINING PROTEIN"/>
    <property type="match status" value="1"/>
</dbReference>
<sequence length="393" mass="42833">MARHNVLLLFCLLITRSLVPSLALPDGVRLSCSDFVFPNNKVFASCTDLPNLDSFLHWTHDSSSTALHVAYRHSQVGSSTWVAWGINPTSKGMIGTQAIVAYPEPDGTMAVFTSPVTSYGNQLQEGNLSFHVSDLSASFSDNQMVIYAVIELPENTTSVSHVWQDGPVSGSTLGMHQVSGNHLQSMGTLNLSSGQASASHTGNLKNRLKITHGVLNTVSWGIMMPLGFMAARYLKAVGPKANPLWFYVHIVLQLPGYLLGMAGGATGLYLGIKSSGVHHPCHMGIGITLFCLGLLQISALFLRPVKDHKYRYVWNLFHHLTGYTVLLLSFANIWVGFYILKPAKTWIIMYGMISGAIIVSTITLEVWKRLAREGNINAAKEATTTSTNADNKV</sequence>
<feature type="signal peptide" evidence="11">
    <location>
        <begin position="1"/>
        <end position="23"/>
    </location>
</feature>
<protein>
    <recommendedName>
        <fullName evidence="8">Cytochrome b561 and DOMON domain-containing protein</fullName>
    </recommendedName>
</protein>
<keyword evidence="9" id="KW-0479">Metal-binding</keyword>
<feature type="transmembrane region" description="Helical" evidence="10">
    <location>
        <begin position="246"/>
        <end position="270"/>
    </location>
</feature>
<keyword evidence="4 11" id="KW-0732">Signal</keyword>
<evidence type="ECO:0000256" key="1">
    <source>
        <dbReference type="ARBA" id="ARBA00004370"/>
    </source>
</evidence>
<name>A0AAV6L8W5_9ERIC</name>
<evidence type="ECO:0000313" key="14">
    <source>
        <dbReference type="EMBL" id="KAG5561079.1"/>
    </source>
</evidence>
<feature type="binding site" description="axial binding residue" evidence="9">
    <location>
        <position position="318"/>
    </location>
    <ligand>
        <name>heme b</name>
        <dbReference type="ChEBI" id="CHEBI:60344"/>
        <label>1</label>
    </ligand>
    <ligandPart>
        <name>Fe</name>
        <dbReference type="ChEBI" id="CHEBI:18248"/>
    </ligandPart>
</feature>
<evidence type="ECO:0000256" key="6">
    <source>
        <dbReference type="ARBA" id="ARBA00022989"/>
    </source>
</evidence>
<dbReference type="PROSITE" id="PS50836">
    <property type="entry name" value="DOMON"/>
    <property type="match status" value="1"/>
</dbReference>
<evidence type="ECO:0000256" key="10">
    <source>
        <dbReference type="SAM" id="Phobius"/>
    </source>
</evidence>
<dbReference type="PANTHER" id="PTHR23130">
    <property type="entry name" value="CYTOCHROME B561 AND DOMON DOMAIN-CONTAINING PROTEIN"/>
    <property type="match status" value="1"/>
</dbReference>
<dbReference type="PROSITE" id="PS50939">
    <property type="entry name" value="CYTOCHROME_B561"/>
    <property type="match status" value="1"/>
</dbReference>
<dbReference type="CDD" id="cd08760">
    <property type="entry name" value="Cyt_b561_FRRS1_like"/>
    <property type="match status" value="1"/>
</dbReference>
<evidence type="ECO:0000313" key="15">
    <source>
        <dbReference type="Proteomes" id="UP000823749"/>
    </source>
</evidence>
<dbReference type="InterPro" id="IPR017214">
    <property type="entry name" value="UCP037471"/>
</dbReference>
<keyword evidence="5 8" id="KW-0249">Electron transport</keyword>
<keyword evidence="7 8" id="KW-0472">Membrane</keyword>
<evidence type="ECO:0000256" key="3">
    <source>
        <dbReference type="ARBA" id="ARBA00022692"/>
    </source>
</evidence>
<evidence type="ECO:0000259" key="12">
    <source>
        <dbReference type="PROSITE" id="PS50836"/>
    </source>
</evidence>
<evidence type="ECO:0000256" key="5">
    <source>
        <dbReference type="ARBA" id="ARBA00022982"/>
    </source>
</evidence>
<dbReference type="SMART" id="SM00665">
    <property type="entry name" value="B561"/>
    <property type="match status" value="1"/>
</dbReference>
<feature type="binding site" description="axial binding residue" evidence="9">
    <location>
        <position position="282"/>
    </location>
    <ligand>
        <name>heme b</name>
        <dbReference type="ChEBI" id="CHEBI:60344"/>
        <label>1</label>
    </ligand>
    <ligandPart>
        <name>Fe</name>
        <dbReference type="ChEBI" id="CHEBI:18248"/>
    </ligandPart>
</feature>
<feature type="chain" id="PRO_5043529270" description="Cytochrome b561 and DOMON domain-containing protein" evidence="11">
    <location>
        <begin position="24"/>
        <end position="393"/>
    </location>
</feature>
<reference evidence="14" key="1">
    <citation type="submission" date="2020-08" db="EMBL/GenBank/DDBJ databases">
        <title>Plant Genome Project.</title>
        <authorList>
            <person name="Zhang R.-G."/>
        </authorList>
    </citation>
    <scope>NUCLEOTIDE SEQUENCE</scope>
    <source>
        <strain evidence="14">WSP0</strain>
        <tissue evidence="14">Leaf</tissue>
    </source>
</reference>
<feature type="binding site" description="axial binding residue" evidence="9">
    <location>
        <position position="249"/>
    </location>
    <ligand>
        <name>heme b</name>
        <dbReference type="ChEBI" id="CHEBI:60344"/>
        <label>1</label>
    </ligand>
    <ligandPart>
        <name>Fe</name>
        <dbReference type="ChEBI" id="CHEBI:18248"/>
    </ligandPart>
</feature>
<keyword evidence="6 10" id="KW-1133">Transmembrane helix</keyword>
<dbReference type="PIRSF" id="PIRSF037471">
    <property type="entry name" value="UCP037471"/>
    <property type="match status" value="1"/>
</dbReference>
<proteinExistence type="predicted"/>
<organism evidence="14 15">
    <name type="scientific">Rhododendron griersonianum</name>
    <dbReference type="NCBI Taxonomy" id="479676"/>
    <lineage>
        <taxon>Eukaryota</taxon>
        <taxon>Viridiplantae</taxon>
        <taxon>Streptophyta</taxon>
        <taxon>Embryophyta</taxon>
        <taxon>Tracheophyta</taxon>
        <taxon>Spermatophyta</taxon>
        <taxon>Magnoliopsida</taxon>
        <taxon>eudicotyledons</taxon>
        <taxon>Gunneridae</taxon>
        <taxon>Pentapetalae</taxon>
        <taxon>asterids</taxon>
        <taxon>Ericales</taxon>
        <taxon>Ericaceae</taxon>
        <taxon>Ericoideae</taxon>
        <taxon>Rhodoreae</taxon>
        <taxon>Rhododendron</taxon>
    </lineage>
</organism>
<comment type="subcellular location">
    <subcellularLocation>
        <location evidence="1">Membrane</location>
    </subcellularLocation>
</comment>
<dbReference type="Gene3D" id="1.20.120.1770">
    <property type="match status" value="1"/>
</dbReference>
<gene>
    <name evidence="14" type="ORF">RHGRI_004182</name>
</gene>
<feature type="transmembrane region" description="Helical" evidence="10">
    <location>
        <begin position="346"/>
        <end position="367"/>
    </location>
</feature>
<keyword evidence="2 8" id="KW-0813">Transport</keyword>
<dbReference type="GO" id="GO:0016020">
    <property type="term" value="C:membrane"/>
    <property type="evidence" value="ECO:0007669"/>
    <property type="project" value="UniProtKB-SubCell"/>
</dbReference>
<feature type="transmembrane region" description="Helical" evidence="10">
    <location>
        <begin position="282"/>
        <end position="302"/>
    </location>
</feature>
<evidence type="ECO:0000256" key="7">
    <source>
        <dbReference type="ARBA" id="ARBA00023136"/>
    </source>
</evidence>
<feature type="domain" description="Cytochrome b561" evidence="13">
    <location>
        <begin position="172"/>
        <end position="373"/>
    </location>
</feature>
<comment type="caution">
    <text evidence="14">The sequence shown here is derived from an EMBL/GenBank/DDBJ whole genome shotgun (WGS) entry which is preliminary data.</text>
</comment>
<dbReference type="InterPro" id="IPR045265">
    <property type="entry name" value="AIR12_DOMON"/>
</dbReference>
<dbReference type="GO" id="GO:0046872">
    <property type="term" value="F:metal ion binding"/>
    <property type="evidence" value="ECO:0007669"/>
    <property type="project" value="UniProtKB-KW"/>
</dbReference>
<evidence type="ECO:0000256" key="8">
    <source>
        <dbReference type="PIRNR" id="PIRNR037471"/>
    </source>
</evidence>
<feature type="transmembrane region" description="Helical" evidence="10">
    <location>
        <begin position="323"/>
        <end position="340"/>
    </location>
</feature>
<dbReference type="AlphaFoldDB" id="A0AAV6L8W5"/>
<dbReference type="Proteomes" id="UP000823749">
    <property type="component" value="Chromosome 2"/>
</dbReference>
<dbReference type="InterPro" id="IPR005018">
    <property type="entry name" value="DOMON_domain"/>
</dbReference>
<evidence type="ECO:0000259" key="13">
    <source>
        <dbReference type="PROSITE" id="PS50939"/>
    </source>
</evidence>
<evidence type="ECO:0000256" key="2">
    <source>
        <dbReference type="ARBA" id="ARBA00022448"/>
    </source>
</evidence>